<keyword evidence="10" id="KW-1185">Reference proteome</keyword>
<evidence type="ECO:0000259" key="8">
    <source>
        <dbReference type="PROSITE" id="PS50252"/>
    </source>
</evidence>
<evidence type="ECO:0000313" key="9">
    <source>
        <dbReference type="EMBL" id="KAK6174419.1"/>
    </source>
</evidence>
<dbReference type="Pfam" id="PF00907">
    <property type="entry name" value="T-box"/>
    <property type="match status" value="1"/>
</dbReference>
<dbReference type="InterPro" id="IPR001699">
    <property type="entry name" value="TF_T-box"/>
</dbReference>
<dbReference type="GO" id="GO:0045893">
    <property type="term" value="P:positive regulation of DNA-templated transcription"/>
    <property type="evidence" value="ECO:0007669"/>
    <property type="project" value="InterPro"/>
</dbReference>
<dbReference type="SUPFAM" id="SSF49417">
    <property type="entry name" value="p53-like transcription factors"/>
    <property type="match status" value="1"/>
</dbReference>
<dbReference type="CDD" id="cd20193">
    <property type="entry name" value="T-box_TBX20-like"/>
    <property type="match status" value="1"/>
</dbReference>
<keyword evidence="4" id="KW-0804">Transcription</keyword>
<comment type="subcellular location">
    <subcellularLocation>
        <location evidence="1 6">Nucleus</location>
    </subcellularLocation>
</comment>
<evidence type="ECO:0000256" key="3">
    <source>
        <dbReference type="ARBA" id="ARBA00023125"/>
    </source>
</evidence>
<dbReference type="PANTHER" id="PTHR11267:SF190">
    <property type="entry name" value="T-BOX TRANSCRIPTION FACTOR TBX20"/>
    <property type="match status" value="1"/>
</dbReference>
<evidence type="ECO:0000256" key="6">
    <source>
        <dbReference type="PROSITE-ProRule" id="PRU00201"/>
    </source>
</evidence>
<feature type="region of interest" description="Disordered" evidence="7">
    <location>
        <begin position="1"/>
        <end position="20"/>
    </location>
</feature>
<sequence length="422" mass="48249">MKTDIKEEPIEESFEGESKRVADDICDSKTTKMSQLSAKATNFSIAALLRDKNTKDVEDTTEAEEVKVPLEDNVKTPSDEKMTIRIDSPLTPDTPDKLHCRLETKELWSKFHELGTEMIITKTGRRMFPTVRVSFTGLDPDQKYLVLMDIVPVDNKRYRYAYHRSSWLVAGKADPALPARFHLHPDSPFTGDQLQKQTVSFEKLKLTNNVLDKTGHTIVNSMHKYQPRIHIMKKQKDTELPVTSLEGQEVKTFSFPETIFIGVTAYQNQLITKLKIDSNPFAKGFRDSTRLTDFDRETMESLIQSHSYARSPLRALHGSDMDDGRDKDYSSMSLSYMTPWRMPPAALHPVLDKSQLSLYTQLVNHVYNGDTQSAATLNEMLIRSSLYQNYLRGAHAQSGSYSHGLYRYHPYTHNDKSRSPET</sequence>
<dbReference type="GO" id="GO:0000981">
    <property type="term" value="F:DNA-binding transcription factor activity, RNA polymerase II-specific"/>
    <property type="evidence" value="ECO:0007669"/>
    <property type="project" value="TreeGrafter"/>
</dbReference>
<evidence type="ECO:0000313" key="10">
    <source>
        <dbReference type="Proteomes" id="UP001347796"/>
    </source>
</evidence>
<gene>
    <name evidence="9" type="ORF">SNE40_017699</name>
</gene>
<dbReference type="GO" id="GO:0005634">
    <property type="term" value="C:nucleus"/>
    <property type="evidence" value="ECO:0007669"/>
    <property type="project" value="UniProtKB-SubCell"/>
</dbReference>
<reference evidence="9 10" key="1">
    <citation type="submission" date="2024-01" db="EMBL/GenBank/DDBJ databases">
        <title>The genome of the rayed Mediterranean limpet Patella caerulea (Linnaeus, 1758).</title>
        <authorList>
            <person name="Anh-Thu Weber A."/>
            <person name="Halstead-Nussloch G."/>
        </authorList>
    </citation>
    <scope>NUCLEOTIDE SEQUENCE [LARGE SCALE GENOMIC DNA]</scope>
    <source>
        <strain evidence="9">AATW-2023a</strain>
        <tissue evidence="9">Whole specimen</tissue>
    </source>
</reference>
<keyword evidence="2" id="KW-0805">Transcription regulation</keyword>
<name>A0AAN8PEJ8_PATCE</name>
<dbReference type="AlphaFoldDB" id="A0AAN8PEJ8"/>
<keyword evidence="3 6" id="KW-0238">DNA-binding</keyword>
<dbReference type="InterPro" id="IPR046360">
    <property type="entry name" value="T-box_DNA-bd"/>
</dbReference>
<evidence type="ECO:0000256" key="5">
    <source>
        <dbReference type="ARBA" id="ARBA00023242"/>
    </source>
</evidence>
<evidence type="ECO:0000256" key="7">
    <source>
        <dbReference type="SAM" id="MobiDB-lite"/>
    </source>
</evidence>
<dbReference type="GO" id="GO:0000785">
    <property type="term" value="C:chromatin"/>
    <property type="evidence" value="ECO:0007669"/>
    <property type="project" value="TreeGrafter"/>
</dbReference>
<accession>A0AAN8PEJ8</accession>
<dbReference type="GO" id="GO:0007507">
    <property type="term" value="P:heart development"/>
    <property type="evidence" value="ECO:0007669"/>
    <property type="project" value="TreeGrafter"/>
</dbReference>
<evidence type="ECO:0000256" key="1">
    <source>
        <dbReference type="ARBA" id="ARBA00004123"/>
    </source>
</evidence>
<dbReference type="GO" id="GO:0000978">
    <property type="term" value="F:RNA polymerase II cis-regulatory region sequence-specific DNA binding"/>
    <property type="evidence" value="ECO:0007669"/>
    <property type="project" value="InterPro"/>
</dbReference>
<dbReference type="PROSITE" id="PS01283">
    <property type="entry name" value="TBOX_1"/>
    <property type="match status" value="1"/>
</dbReference>
<dbReference type="EMBL" id="JAZGQO010000011">
    <property type="protein sequence ID" value="KAK6174419.1"/>
    <property type="molecule type" value="Genomic_DNA"/>
</dbReference>
<evidence type="ECO:0000256" key="2">
    <source>
        <dbReference type="ARBA" id="ARBA00023015"/>
    </source>
</evidence>
<dbReference type="InterPro" id="IPR018186">
    <property type="entry name" value="TF_T-box_CS"/>
</dbReference>
<dbReference type="FunFam" id="2.60.40.820:FF:000008">
    <property type="entry name" value="T-box transcription factor TBX20"/>
    <property type="match status" value="1"/>
</dbReference>
<dbReference type="Gene3D" id="2.60.40.820">
    <property type="entry name" value="Transcription factor, T-box"/>
    <property type="match status" value="1"/>
</dbReference>
<dbReference type="InterPro" id="IPR008967">
    <property type="entry name" value="p53-like_TF_DNA-bd_sf"/>
</dbReference>
<dbReference type="SMART" id="SM00425">
    <property type="entry name" value="TBOX"/>
    <property type="match status" value="1"/>
</dbReference>
<dbReference type="InterPro" id="IPR036960">
    <property type="entry name" value="T-box_sf"/>
</dbReference>
<comment type="caution">
    <text evidence="9">The sequence shown here is derived from an EMBL/GenBank/DDBJ whole genome shotgun (WGS) entry which is preliminary data.</text>
</comment>
<dbReference type="PANTHER" id="PTHR11267">
    <property type="entry name" value="T-BOX PROTEIN-RELATED"/>
    <property type="match status" value="1"/>
</dbReference>
<dbReference type="PRINTS" id="PR00937">
    <property type="entry name" value="TBOX"/>
</dbReference>
<proteinExistence type="predicted"/>
<dbReference type="Proteomes" id="UP001347796">
    <property type="component" value="Unassembled WGS sequence"/>
</dbReference>
<protein>
    <recommendedName>
        <fullName evidence="8">T-box domain-containing protein</fullName>
    </recommendedName>
</protein>
<evidence type="ECO:0000256" key="4">
    <source>
        <dbReference type="ARBA" id="ARBA00023163"/>
    </source>
</evidence>
<comment type="caution">
    <text evidence="6">Lacks conserved residue(s) required for the propagation of feature annotation.</text>
</comment>
<dbReference type="GO" id="GO:0001708">
    <property type="term" value="P:cell fate specification"/>
    <property type="evidence" value="ECO:0007669"/>
    <property type="project" value="TreeGrafter"/>
</dbReference>
<dbReference type="PROSITE" id="PS50252">
    <property type="entry name" value="TBOX_3"/>
    <property type="match status" value="1"/>
</dbReference>
<keyword evidence="5 6" id="KW-0539">Nucleus</keyword>
<organism evidence="9 10">
    <name type="scientific">Patella caerulea</name>
    <name type="common">Rayed Mediterranean limpet</name>
    <dbReference type="NCBI Taxonomy" id="87958"/>
    <lineage>
        <taxon>Eukaryota</taxon>
        <taxon>Metazoa</taxon>
        <taxon>Spiralia</taxon>
        <taxon>Lophotrochozoa</taxon>
        <taxon>Mollusca</taxon>
        <taxon>Gastropoda</taxon>
        <taxon>Patellogastropoda</taxon>
        <taxon>Patelloidea</taxon>
        <taxon>Patellidae</taxon>
        <taxon>Patella</taxon>
    </lineage>
</organism>
<feature type="domain" description="T-box" evidence="8">
    <location>
        <begin position="102"/>
        <end position="287"/>
    </location>
</feature>